<dbReference type="EMBL" id="JABEQG010000014">
    <property type="protein sequence ID" value="MBB2156485.1"/>
    <property type="molecule type" value="Genomic_DNA"/>
</dbReference>
<feature type="transmembrane region" description="Helical" evidence="2">
    <location>
        <begin position="114"/>
        <end position="135"/>
    </location>
</feature>
<feature type="compositionally biased region" description="Pro residues" evidence="1">
    <location>
        <begin position="200"/>
        <end position="212"/>
    </location>
</feature>
<protein>
    <submittedName>
        <fullName evidence="4">Helix-turn-helix domain-containing protein</fullName>
    </submittedName>
</protein>
<dbReference type="InterPro" id="IPR025194">
    <property type="entry name" value="RodZ-like_C"/>
</dbReference>
<evidence type="ECO:0000313" key="5">
    <source>
        <dbReference type="Proteomes" id="UP000550787"/>
    </source>
</evidence>
<proteinExistence type="predicted"/>
<dbReference type="PANTHER" id="PTHR34475">
    <property type="match status" value="1"/>
</dbReference>
<keyword evidence="2" id="KW-0812">Transmembrane</keyword>
<dbReference type="Pfam" id="PF13413">
    <property type="entry name" value="HTH_25"/>
    <property type="match status" value="1"/>
</dbReference>
<name>A0A7W4I5K0_GLUDI</name>
<keyword evidence="2" id="KW-1133">Transmembrane helix</keyword>
<evidence type="ECO:0000313" key="4">
    <source>
        <dbReference type="EMBL" id="MBB2156485.1"/>
    </source>
</evidence>
<dbReference type="AlphaFoldDB" id="A0A7W4I5K0"/>
<dbReference type="PANTHER" id="PTHR34475:SF1">
    <property type="entry name" value="CYTOSKELETON PROTEIN RODZ"/>
    <property type="match status" value="1"/>
</dbReference>
<feature type="region of interest" description="Disordered" evidence="1">
    <location>
        <begin position="161"/>
        <end position="271"/>
    </location>
</feature>
<keyword evidence="2" id="KW-0472">Membrane</keyword>
<evidence type="ECO:0000256" key="2">
    <source>
        <dbReference type="SAM" id="Phobius"/>
    </source>
</evidence>
<dbReference type="Gene3D" id="1.10.260.40">
    <property type="entry name" value="lambda repressor-like DNA-binding domains"/>
    <property type="match status" value="1"/>
</dbReference>
<evidence type="ECO:0000259" key="3">
    <source>
        <dbReference type="Pfam" id="PF13464"/>
    </source>
</evidence>
<organism evidence="4 5">
    <name type="scientific">Gluconacetobacter diazotrophicus</name>
    <name type="common">Acetobacter diazotrophicus</name>
    <dbReference type="NCBI Taxonomy" id="33996"/>
    <lineage>
        <taxon>Bacteria</taxon>
        <taxon>Pseudomonadati</taxon>
        <taxon>Pseudomonadota</taxon>
        <taxon>Alphaproteobacteria</taxon>
        <taxon>Acetobacterales</taxon>
        <taxon>Acetobacteraceae</taxon>
        <taxon>Gluconacetobacter</taxon>
    </lineage>
</organism>
<feature type="region of interest" description="Disordered" evidence="1">
    <location>
        <begin position="1"/>
        <end position="24"/>
    </location>
</feature>
<dbReference type="SUPFAM" id="SSF47413">
    <property type="entry name" value="lambda repressor-like DNA-binding domains"/>
    <property type="match status" value="1"/>
</dbReference>
<dbReference type="InterPro" id="IPR010982">
    <property type="entry name" value="Lambda_DNA-bd_dom_sf"/>
</dbReference>
<dbReference type="GO" id="GO:0003677">
    <property type="term" value="F:DNA binding"/>
    <property type="evidence" value="ECO:0007669"/>
    <property type="project" value="InterPro"/>
</dbReference>
<accession>A0A7W4I5K0</accession>
<feature type="region of interest" description="Disordered" evidence="1">
    <location>
        <begin position="367"/>
        <end position="404"/>
    </location>
</feature>
<feature type="compositionally biased region" description="Low complexity" evidence="1">
    <location>
        <begin position="213"/>
        <end position="245"/>
    </location>
</feature>
<feature type="compositionally biased region" description="Low complexity" evidence="1">
    <location>
        <begin position="252"/>
        <end position="270"/>
    </location>
</feature>
<reference evidence="4 5" key="1">
    <citation type="submission" date="2020-04" db="EMBL/GenBank/DDBJ databases">
        <title>Description of novel Gluconacetobacter.</title>
        <authorList>
            <person name="Sombolestani A."/>
        </authorList>
    </citation>
    <scope>NUCLEOTIDE SEQUENCE [LARGE SCALE GENOMIC DNA]</scope>
    <source>
        <strain evidence="4 5">LMG 7603</strain>
    </source>
</reference>
<gene>
    <name evidence="4" type="ORF">HLH33_09215</name>
</gene>
<sequence>MNDTSARNPAADPRGAGAPNGVGPTLRARREQLGWALPDVATWLRIRLSYLEAMEDGRVKDLPGNVYTVGFLRTYAQALGLDAESLVARFKAEARDNIDYKPELSFPAPVPGSAVPAGVMALLGGVVIIAAYVGWYRMTGVQSVPPQQVPSVYSAIPGMTRQAPTSPQVASVLPSGRPIGPPQPLSNAERSAITDGDVPAPAPLAAPTPAVPPQGTTPQGAVTQGTVTQGTLAQGNGTPGVGDAAVPPPAGPSQSAMQPVPQPAPVAAAPPTAPAGQMMLTASAQTWVQVRVAGGPVIYDHILQPGESWSVPPDRTNLLLTVGNAGGLVLSADGVTTQPLGRNGAVVRNLSLTPDAIRSGSIVTAASTPAPHAARPHGSGAGAAMPASAPAVPQATPPSPTIAH</sequence>
<comment type="caution">
    <text evidence="4">The sequence shown here is derived from an EMBL/GenBank/DDBJ whole genome shotgun (WGS) entry which is preliminary data.</text>
</comment>
<dbReference type="RefSeq" id="WP_012225526.1">
    <property type="nucleotide sequence ID" value="NZ_JABEQG010000014.1"/>
</dbReference>
<feature type="compositionally biased region" description="Low complexity" evidence="1">
    <location>
        <begin position="382"/>
        <end position="394"/>
    </location>
</feature>
<feature type="domain" description="Cytoskeleton protein RodZ-like C-terminal" evidence="3">
    <location>
        <begin position="280"/>
        <end position="350"/>
    </location>
</feature>
<feature type="compositionally biased region" description="Pro residues" evidence="1">
    <location>
        <begin position="395"/>
        <end position="404"/>
    </location>
</feature>
<dbReference type="InterPro" id="IPR050400">
    <property type="entry name" value="Bact_Cytoskel_RodZ"/>
</dbReference>
<dbReference type="OMA" id="ADCWTQV"/>
<dbReference type="Pfam" id="PF13464">
    <property type="entry name" value="RodZ_C"/>
    <property type="match status" value="1"/>
</dbReference>
<dbReference type="Proteomes" id="UP000550787">
    <property type="component" value="Unassembled WGS sequence"/>
</dbReference>
<evidence type="ECO:0000256" key="1">
    <source>
        <dbReference type="SAM" id="MobiDB-lite"/>
    </source>
</evidence>